<keyword evidence="3" id="KW-1185">Reference proteome</keyword>
<dbReference type="EMBL" id="QWLA01000005">
    <property type="protein sequence ID" value="RIH89144.1"/>
    <property type="molecule type" value="Genomic_DNA"/>
</dbReference>
<feature type="chain" id="PRO_5017255256" description="Outer membrane protein beta-barrel domain protein" evidence="1">
    <location>
        <begin position="19"/>
        <end position="160"/>
    </location>
</feature>
<reference evidence="2 3" key="1">
    <citation type="submission" date="2018-08" db="EMBL/GenBank/DDBJ databases">
        <title>Meiothermus roseus NBRC 110900 genome sequencing project.</title>
        <authorList>
            <person name="Da Costa M.S."/>
            <person name="Albuquerque L."/>
            <person name="Raposo P."/>
            <person name="Froufe H.J.C."/>
            <person name="Barroso C.S."/>
            <person name="Egas C."/>
        </authorList>
    </citation>
    <scope>NUCLEOTIDE SEQUENCE [LARGE SCALE GENOMIC DNA]</scope>
    <source>
        <strain evidence="2 3">NBRC 110900</strain>
    </source>
</reference>
<keyword evidence="1" id="KW-0732">Signal</keyword>
<name>A0A399EX67_9DEIN</name>
<gene>
    <name evidence="2" type="ORF">Mrose_00529</name>
</gene>
<evidence type="ECO:0000256" key="1">
    <source>
        <dbReference type="SAM" id="SignalP"/>
    </source>
</evidence>
<evidence type="ECO:0000313" key="3">
    <source>
        <dbReference type="Proteomes" id="UP000265341"/>
    </source>
</evidence>
<evidence type="ECO:0008006" key="4">
    <source>
        <dbReference type="Google" id="ProtNLM"/>
    </source>
</evidence>
<dbReference type="AlphaFoldDB" id="A0A399EX67"/>
<sequence>MKKLLVLIVVSVLTGAFAQGRVFGEAVSGQISVTPAFGVSLGLQAGMENLLGPLTLRGGATVAVGNAGGTAATLFGLTTDVLLPFTLQGPNLYAGLGGGLVVAAAGGTSATAFQVRGILGLEFPVAGKFSLLTEVVPGFTFAGGNSAFGLGINLGPRLYF</sequence>
<dbReference type="OrthoDB" id="26189at2"/>
<protein>
    <recommendedName>
        <fullName evidence="4">Outer membrane protein beta-barrel domain protein</fullName>
    </recommendedName>
</protein>
<accession>A0A399EX67</accession>
<dbReference type="RefSeq" id="WP_119275879.1">
    <property type="nucleotide sequence ID" value="NZ_QWLA01000005.1"/>
</dbReference>
<comment type="caution">
    <text evidence="2">The sequence shown here is derived from an EMBL/GenBank/DDBJ whole genome shotgun (WGS) entry which is preliminary data.</text>
</comment>
<organism evidence="2 3">
    <name type="scientific">Calidithermus roseus</name>
    <dbReference type="NCBI Taxonomy" id="1644118"/>
    <lineage>
        <taxon>Bacteria</taxon>
        <taxon>Thermotogati</taxon>
        <taxon>Deinococcota</taxon>
        <taxon>Deinococci</taxon>
        <taxon>Thermales</taxon>
        <taxon>Thermaceae</taxon>
        <taxon>Calidithermus</taxon>
    </lineage>
</organism>
<dbReference type="Proteomes" id="UP000265341">
    <property type="component" value="Unassembled WGS sequence"/>
</dbReference>
<proteinExistence type="predicted"/>
<feature type="signal peptide" evidence="1">
    <location>
        <begin position="1"/>
        <end position="18"/>
    </location>
</feature>
<evidence type="ECO:0000313" key="2">
    <source>
        <dbReference type="EMBL" id="RIH89144.1"/>
    </source>
</evidence>